<gene>
    <name evidence="2" type="ORF">E3C22_05900</name>
</gene>
<dbReference type="Gene3D" id="1.20.120.330">
    <property type="entry name" value="Nucleotidyltransferases domain 2"/>
    <property type="match status" value="1"/>
</dbReference>
<dbReference type="Proteomes" id="UP000298179">
    <property type="component" value="Unassembled WGS sequence"/>
</dbReference>
<dbReference type="RefSeq" id="WP_134761087.1">
    <property type="nucleotide sequence ID" value="NZ_SOZD01000002.1"/>
</dbReference>
<evidence type="ECO:0000313" key="2">
    <source>
        <dbReference type="EMBL" id="TFF24918.1"/>
    </source>
</evidence>
<dbReference type="OrthoDB" id="9808176at2"/>
<dbReference type="EMBL" id="SOZD01000002">
    <property type="protein sequence ID" value="TFF24918.1"/>
    <property type="molecule type" value="Genomic_DNA"/>
</dbReference>
<dbReference type="Pfam" id="PF05168">
    <property type="entry name" value="HEPN"/>
    <property type="match status" value="1"/>
</dbReference>
<feature type="domain" description="HEPN" evidence="1">
    <location>
        <begin position="5"/>
        <end position="111"/>
    </location>
</feature>
<proteinExistence type="predicted"/>
<dbReference type="SUPFAM" id="SSF81593">
    <property type="entry name" value="Nucleotidyltransferase substrate binding subunit/domain"/>
    <property type="match status" value="1"/>
</dbReference>
<evidence type="ECO:0000313" key="3">
    <source>
        <dbReference type="Proteomes" id="UP000298179"/>
    </source>
</evidence>
<evidence type="ECO:0000259" key="1">
    <source>
        <dbReference type="Pfam" id="PF05168"/>
    </source>
</evidence>
<comment type="caution">
    <text evidence="2">The sequence shown here is derived from an EMBL/GenBank/DDBJ whole genome shotgun (WGS) entry which is preliminary data.</text>
</comment>
<dbReference type="InterPro" id="IPR007842">
    <property type="entry name" value="HEPN_dom"/>
</dbReference>
<keyword evidence="3" id="KW-1185">Reference proteome</keyword>
<dbReference type="AlphaFoldDB" id="A0A4Y8RMV2"/>
<reference evidence="2 3" key="1">
    <citation type="submission" date="2019-03" db="EMBL/GenBank/DDBJ databases">
        <title>Jiella endophytica sp. nov., a novel endophytic bacterium isolated from root of Ficus microcarpa Linn. f.</title>
        <authorList>
            <person name="Tuo L."/>
        </authorList>
    </citation>
    <scope>NUCLEOTIDE SEQUENCE [LARGE SCALE GENOMIC DNA]</scope>
    <source>
        <strain evidence="2 3">CBS5Q-3</strain>
    </source>
</reference>
<accession>A0A4Y8RMV2</accession>
<protein>
    <submittedName>
        <fullName evidence="2">HEPN domain-containing protein</fullName>
    </submittedName>
</protein>
<organism evidence="2 3">
    <name type="scientific">Jiella endophytica</name>
    <dbReference type="NCBI Taxonomy" id="2558362"/>
    <lineage>
        <taxon>Bacteria</taxon>
        <taxon>Pseudomonadati</taxon>
        <taxon>Pseudomonadota</taxon>
        <taxon>Alphaproteobacteria</taxon>
        <taxon>Hyphomicrobiales</taxon>
        <taxon>Aurantimonadaceae</taxon>
        <taxon>Jiella</taxon>
    </lineage>
</organism>
<sequence length="139" mass="14738">MSAGARAWIAKAEADIDAVRRSLEPDPDINEEIAAYHLQQAAEKLLKAALVHLGIAYPRGSGGHDLRLCANLLPPGFPLNADARALVPMSPWGTAYRYPDDDPVTAAPLPTDAELEAASTKVAAFRIKLLALLDASSAI</sequence>
<name>A0A4Y8RMV2_9HYPH</name>